<evidence type="ECO:0000256" key="7">
    <source>
        <dbReference type="ARBA" id="ARBA00023170"/>
    </source>
</evidence>
<evidence type="ECO:0000256" key="6">
    <source>
        <dbReference type="ARBA" id="ARBA00023136"/>
    </source>
</evidence>
<dbReference type="InterPro" id="IPR001320">
    <property type="entry name" value="Iontro_rcpt_C"/>
</dbReference>
<dbReference type="EMBL" id="OU895880">
    <property type="protein sequence ID" value="CAG9810325.1"/>
    <property type="molecule type" value="Genomic_DNA"/>
</dbReference>
<reference evidence="12" key="1">
    <citation type="submission" date="2022-01" db="EMBL/GenBank/DDBJ databases">
        <authorList>
            <person name="King R."/>
        </authorList>
    </citation>
    <scope>NUCLEOTIDE SEQUENCE</scope>
</reference>
<keyword evidence="5 9" id="KW-1133">Transmembrane helix</keyword>
<keyword evidence="7" id="KW-0675">Receptor</keyword>
<sequence length="665" mass="77552">MNHEFKILLILALLADFKVSKCTAGLSPYKVNPNVTAVAQVLHDIAIEFLLEAKTHYRLTNFNKFNKFYNNKLYFSQFIFLNSLIDFGETERRFLGLRFMGQSIKYFIFIPDLSFEELKTSWIFGKYQQISFTSEGIFHSSYFVTTEMDTVTLSSIESFEPATCGYPNLKILNTFNKRTSKWTSKLENHEKFLQYNGCELVFALPTFMPDGTLYHVYGYSVINKNNTNFSVHGITPKIFEIASMAYNFTVMYQPVFMDPLWIFPETRKQLFIYKFNQSFKFPSVYFEIQDIQMISFTMAISNAVVNTKTFMFVTPADKYTAYEKFVLPFDSLTWILLGTTFMLTFMSIMMINLTSKATRNLVYGHKVTNPIWNVISIFFGISQTKLPTKNFSRFILVLFIFFCLIFRTCFQSKFFEFMTSEPRLSPPRTISDLIDRNYSVYQSFHQPEICSNEGRLEPWPNVTNMYIQTLADAIQSQSQNSTAKMALCVDEFLLNHLERHNQKNYDWNKLDSAIYLKTEAFMFRNYSFYYKMFIKVINDLISTGIMEYLVTKFYTKKLTFKTIDDTRKVLGVNDLLFGFKIWLVFCIVSGCAFGVEQVTRFRKIPQKIKFAKINVMENCEEPGLDGCCELSLALLSQFRVQTRESLAEVISDPSGTKDDEIKVKI</sequence>
<dbReference type="Proteomes" id="UP001153620">
    <property type="component" value="Chromosome 4"/>
</dbReference>
<keyword evidence="13" id="KW-1185">Reference proteome</keyword>
<dbReference type="InterPro" id="IPR052192">
    <property type="entry name" value="Insect_Ionotropic_Sensory_Rcpt"/>
</dbReference>
<keyword evidence="4 9" id="KW-0812">Transmembrane</keyword>
<keyword evidence="10" id="KW-0732">Signal</keyword>
<feature type="transmembrane region" description="Helical" evidence="9">
    <location>
        <begin position="367"/>
        <end position="385"/>
    </location>
</feature>
<reference evidence="12" key="2">
    <citation type="submission" date="2022-10" db="EMBL/GenBank/DDBJ databases">
        <authorList>
            <consortium name="ENA_rothamsted_submissions"/>
            <consortium name="culmorum"/>
            <person name="King R."/>
        </authorList>
    </citation>
    <scope>NUCLEOTIDE SEQUENCE</scope>
</reference>
<dbReference type="Pfam" id="PF00060">
    <property type="entry name" value="Lig_chan"/>
    <property type="match status" value="1"/>
</dbReference>
<evidence type="ECO:0000256" key="3">
    <source>
        <dbReference type="ARBA" id="ARBA00022475"/>
    </source>
</evidence>
<comment type="similarity">
    <text evidence="2">Belongs to the glutamate-gated ion channel (TC 1.A.10.1) family.</text>
</comment>
<evidence type="ECO:0000256" key="5">
    <source>
        <dbReference type="ARBA" id="ARBA00022989"/>
    </source>
</evidence>
<evidence type="ECO:0000313" key="13">
    <source>
        <dbReference type="Proteomes" id="UP001153620"/>
    </source>
</evidence>
<name>A0A9N9S786_9DIPT</name>
<proteinExistence type="inferred from homology"/>
<evidence type="ECO:0000256" key="2">
    <source>
        <dbReference type="ARBA" id="ARBA00008685"/>
    </source>
</evidence>
<evidence type="ECO:0000256" key="4">
    <source>
        <dbReference type="ARBA" id="ARBA00022692"/>
    </source>
</evidence>
<evidence type="ECO:0000313" key="12">
    <source>
        <dbReference type="EMBL" id="CAG9810325.1"/>
    </source>
</evidence>
<evidence type="ECO:0000256" key="1">
    <source>
        <dbReference type="ARBA" id="ARBA00004651"/>
    </source>
</evidence>
<feature type="transmembrane region" description="Helical" evidence="9">
    <location>
        <begin position="391"/>
        <end position="410"/>
    </location>
</feature>
<feature type="transmembrane region" description="Helical" evidence="9">
    <location>
        <begin position="575"/>
        <end position="595"/>
    </location>
</feature>
<feature type="transmembrane region" description="Helical" evidence="9">
    <location>
        <begin position="532"/>
        <end position="555"/>
    </location>
</feature>
<dbReference type="PANTHER" id="PTHR42643">
    <property type="entry name" value="IONOTROPIC RECEPTOR 20A-RELATED"/>
    <property type="match status" value="1"/>
</dbReference>
<gene>
    <name evidence="12" type="ORF">CHIRRI_LOCUS13142</name>
</gene>
<dbReference type="PANTHER" id="PTHR42643:SF30">
    <property type="entry name" value="IONOTROPIC RECEPTOR 40A-RELATED"/>
    <property type="match status" value="1"/>
</dbReference>
<comment type="subcellular location">
    <subcellularLocation>
        <location evidence="1">Cell membrane</location>
        <topology evidence="1">Multi-pass membrane protein</topology>
    </subcellularLocation>
</comment>
<organism evidence="12 13">
    <name type="scientific">Chironomus riparius</name>
    <dbReference type="NCBI Taxonomy" id="315576"/>
    <lineage>
        <taxon>Eukaryota</taxon>
        <taxon>Metazoa</taxon>
        <taxon>Ecdysozoa</taxon>
        <taxon>Arthropoda</taxon>
        <taxon>Hexapoda</taxon>
        <taxon>Insecta</taxon>
        <taxon>Pterygota</taxon>
        <taxon>Neoptera</taxon>
        <taxon>Endopterygota</taxon>
        <taxon>Diptera</taxon>
        <taxon>Nematocera</taxon>
        <taxon>Chironomoidea</taxon>
        <taxon>Chironomidae</taxon>
        <taxon>Chironominae</taxon>
        <taxon>Chironomus</taxon>
    </lineage>
</organism>
<dbReference type="OrthoDB" id="7725497at2759"/>
<feature type="transmembrane region" description="Helical" evidence="9">
    <location>
        <begin position="332"/>
        <end position="355"/>
    </location>
</feature>
<dbReference type="Gene3D" id="1.10.287.70">
    <property type="match status" value="1"/>
</dbReference>
<evidence type="ECO:0000259" key="11">
    <source>
        <dbReference type="Pfam" id="PF00060"/>
    </source>
</evidence>
<dbReference type="GO" id="GO:0005886">
    <property type="term" value="C:plasma membrane"/>
    <property type="evidence" value="ECO:0007669"/>
    <property type="project" value="UniProtKB-SubCell"/>
</dbReference>
<evidence type="ECO:0000256" key="9">
    <source>
        <dbReference type="SAM" id="Phobius"/>
    </source>
</evidence>
<evidence type="ECO:0000256" key="8">
    <source>
        <dbReference type="ARBA" id="ARBA00023180"/>
    </source>
</evidence>
<keyword evidence="3" id="KW-1003">Cell membrane</keyword>
<keyword evidence="8" id="KW-0325">Glycoprotein</keyword>
<feature type="signal peptide" evidence="10">
    <location>
        <begin position="1"/>
        <end position="24"/>
    </location>
</feature>
<dbReference type="GO" id="GO:0015276">
    <property type="term" value="F:ligand-gated monoatomic ion channel activity"/>
    <property type="evidence" value="ECO:0007669"/>
    <property type="project" value="InterPro"/>
</dbReference>
<accession>A0A9N9S786</accession>
<keyword evidence="6 9" id="KW-0472">Membrane</keyword>
<evidence type="ECO:0000256" key="10">
    <source>
        <dbReference type="SAM" id="SignalP"/>
    </source>
</evidence>
<feature type="domain" description="Ionotropic glutamate receptor C-terminal" evidence="11">
    <location>
        <begin position="333"/>
        <end position="475"/>
    </location>
</feature>
<feature type="chain" id="PRO_5040499178" description="Ionotropic glutamate receptor C-terminal domain-containing protein" evidence="10">
    <location>
        <begin position="25"/>
        <end position="665"/>
    </location>
</feature>
<dbReference type="GO" id="GO:0050906">
    <property type="term" value="P:detection of stimulus involved in sensory perception"/>
    <property type="evidence" value="ECO:0007669"/>
    <property type="project" value="UniProtKB-ARBA"/>
</dbReference>
<dbReference type="AlphaFoldDB" id="A0A9N9S786"/>
<protein>
    <recommendedName>
        <fullName evidence="11">Ionotropic glutamate receptor C-terminal domain-containing protein</fullName>
    </recommendedName>
</protein>